<protein>
    <recommendedName>
        <fullName evidence="1">N-acetyltransferase domain-containing protein</fullName>
    </recommendedName>
</protein>
<evidence type="ECO:0000259" key="1">
    <source>
        <dbReference type="PROSITE" id="PS51186"/>
    </source>
</evidence>
<evidence type="ECO:0000313" key="3">
    <source>
        <dbReference type="Proteomes" id="UP000241848"/>
    </source>
</evidence>
<dbReference type="Pfam" id="PF00583">
    <property type="entry name" value="Acetyltransf_1"/>
    <property type="match status" value="1"/>
</dbReference>
<dbReference type="EMBL" id="PXYV01000002">
    <property type="protein sequence ID" value="PSR23969.1"/>
    <property type="molecule type" value="Genomic_DNA"/>
</dbReference>
<dbReference type="SUPFAM" id="SSF55729">
    <property type="entry name" value="Acyl-CoA N-acyltransferases (Nat)"/>
    <property type="match status" value="1"/>
</dbReference>
<reference evidence="2 3" key="1">
    <citation type="journal article" date="2014" name="BMC Genomics">
        <title>Comparison of environmental and isolate Sulfobacillus genomes reveals diverse carbon, sulfur, nitrogen, and hydrogen metabolisms.</title>
        <authorList>
            <person name="Justice N.B."/>
            <person name="Norman A."/>
            <person name="Brown C.T."/>
            <person name="Singh A."/>
            <person name="Thomas B.C."/>
            <person name="Banfield J.F."/>
        </authorList>
    </citation>
    <scope>NUCLEOTIDE SEQUENCE [LARGE SCALE GENOMIC DNA]</scope>
    <source>
        <strain evidence="2">AMDSBA3</strain>
    </source>
</reference>
<feature type="domain" description="N-acetyltransferase" evidence="1">
    <location>
        <begin position="44"/>
        <end position="197"/>
    </location>
</feature>
<comment type="caution">
    <text evidence="2">The sequence shown here is derived from an EMBL/GenBank/DDBJ whole genome shotgun (WGS) entry which is preliminary data.</text>
</comment>
<organism evidence="2 3">
    <name type="scientific">Sulfobacillus acidophilus</name>
    <dbReference type="NCBI Taxonomy" id="53633"/>
    <lineage>
        <taxon>Bacteria</taxon>
        <taxon>Bacillati</taxon>
        <taxon>Bacillota</taxon>
        <taxon>Clostridia</taxon>
        <taxon>Eubacteriales</taxon>
        <taxon>Clostridiales Family XVII. Incertae Sedis</taxon>
        <taxon>Sulfobacillus</taxon>
    </lineage>
</organism>
<gene>
    <name evidence="2" type="ORF">C7B45_01400</name>
</gene>
<dbReference type="AlphaFoldDB" id="A0A2T2WNZ8"/>
<dbReference type="GO" id="GO:0016747">
    <property type="term" value="F:acyltransferase activity, transferring groups other than amino-acyl groups"/>
    <property type="evidence" value="ECO:0007669"/>
    <property type="project" value="InterPro"/>
</dbReference>
<dbReference type="Gene3D" id="3.40.630.30">
    <property type="match status" value="1"/>
</dbReference>
<dbReference type="InterPro" id="IPR000182">
    <property type="entry name" value="GNAT_dom"/>
</dbReference>
<dbReference type="CDD" id="cd04301">
    <property type="entry name" value="NAT_SF"/>
    <property type="match status" value="1"/>
</dbReference>
<dbReference type="PROSITE" id="PS51186">
    <property type="entry name" value="GNAT"/>
    <property type="match status" value="1"/>
</dbReference>
<dbReference type="Proteomes" id="UP000241848">
    <property type="component" value="Unassembled WGS sequence"/>
</dbReference>
<proteinExistence type="predicted"/>
<name>A0A2T2WNZ8_9FIRM</name>
<dbReference type="InterPro" id="IPR016181">
    <property type="entry name" value="Acyl_CoA_acyltransferase"/>
</dbReference>
<accession>A0A2T2WNZ8</accession>
<sequence>MQGLDTGSSRQCIFRHKPRCRYGADKLCQGGMLMKPLELGIGTLTCIPFDRRVFDMSGEWLKDTELRQLIHADNMSQNDRLRWFDTLSERCDYIIQAMALNSIPVGCFGIKHIDRLNHQAEFWLYLGSRSHWGLGIGRTMLQQGCLIAQAHDIKILYVHIVADNKRSIRFFQRAGFQHVKDIPHGIEMHAPVASLLENLG</sequence>
<evidence type="ECO:0000313" key="2">
    <source>
        <dbReference type="EMBL" id="PSR23969.1"/>
    </source>
</evidence>